<dbReference type="Proteomes" id="UP001055219">
    <property type="component" value="Unassembled WGS sequence"/>
</dbReference>
<dbReference type="OrthoDB" id="3438035at2759"/>
<evidence type="ECO:0000313" key="2">
    <source>
        <dbReference type="EMBL" id="KAI6777598.1"/>
    </source>
</evidence>
<feature type="non-terminal residue" evidence="2">
    <location>
        <position position="1"/>
    </location>
</feature>
<feature type="region of interest" description="Disordered" evidence="1">
    <location>
        <begin position="1"/>
        <end position="45"/>
    </location>
</feature>
<dbReference type="GeneID" id="75829833"/>
<accession>A0A9P9XTE7</accession>
<proteinExistence type="predicted"/>
<comment type="caution">
    <text evidence="2">The sequence shown here is derived from an EMBL/GenBank/DDBJ whole genome shotgun (WGS) entry which is preliminary data.</text>
</comment>
<reference evidence="2" key="2">
    <citation type="submission" date="2022-07" db="EMBL/GenBank/DDBJ databases">
        <authorList>
            <person name="Goncalves M.F.M."/>
            <person name="Hilario S."/>
            <person name="Van De Peer Y."/>
            <person name="Esteves A.C."/>
            <person name="Alves A."/>
        </authorList>
    </citation>
    <scope>NUCLEOTIDE SEQUENCE</scope>
    <source>
        <strain evidence="2">MUM 19.33</strain>
    </source>
</reference>
<dbReference type="RefSeq" id="XP_051358454.1">
    <property type="nucleotide sequence ID" value="XM_051510666.1"/>
</dbReference>
<reference evidence="2" key="1">
    <citation type="journal article" date="2021" name="J Fungi (Basel)">
        <title>Genomic and Metabolomic Analyses of the Marine Fungus Emericellopsis cladophorae: Insights into Saltwater Adaptability Mechanisms and Its Biosynthetic Potential.</title>
        <authorList>
            <person name="Goncalves M.F.M."/>
            <person name="Hilario S."/>
            <person name="Van de Peer Y."/>
            <person name="Esteves A.C."/>
            <person name="Alves A."/>
        </authorList>
    </citation>
    <scope>NUCLEOTIDE SEQUENCE</scope>
    <source>
        <strain evidence="2">MUM 19.33</strain>
    </source>
</reference>
<name>A0A9P9XTE7_9HYPO</name>
<evidence type="ECO:0000256" key="1">
    <source>
        <dbReference type="SAM" id="MobiDB-lite"/>
    </source>
</evidence>
<dbReference type="AlphaFoldDB" id="A0A9P9XTE7"/>
<organism evidence="2 3">
    <name type="scientific">Emericellopsis cladophorae</name>
    <dbReference type="NCBI Taxonomy" id="2686198"/>
    <lineage>
        <taxon>Eukaryota</taxon>
        <taxon>Fungi</taxon>
        <taxon>Dikarya</taxon>
        <taxon>Ascomycota</taxon>
        <taxon>Pezizomycotina</taxon>
        <taxon>Sordariomycetes</taxon>
        <taxon>Hypocreomycetidae</taxon>
        <taxon>Hypocreales</taxon>
        <taxon>Bionectriaceae</taxon>
        <taxon>Emericellopsis</taxon>
    </lineage>
</organism>
<sequence>PRTERRPTGHVLTLGGRAVERQEQPQEGGEEGQEEGGGGKGAAAAEEEVYTGPGEILHRAMLDEEAVRRFETRLEASRGSCLLCRVEGGRPFDHAAATCPRRWPWIRAKAKTLQACRDAGRPWIAQFAACYRCYMPQLICTMADPEARATAEEDGVGECRFRDMVMPLCYGAFFRAGPRALIKKHFPRAFKNIDDYMHWLGESSELGGAPCVQAARVADVLLREIET</sequence>
<evidence type="ECO:0000313" key="3">
    <source>
        <dbReference type="Proteomes" id="UP001055219"/>
    </source>
</evidence>
<gene>
    <name evidence="2" type="ORF">J7T54_003332</name>
</gene>
<protein>
    <submittedName>
        <fullName evidence="2">Uncharacterized protein</fullName>
    </submittedName>
</protein>
<dbReference type="EMBL" id="JAGIXG020000160">
    <property type="protein sequence ID" value="KAI6777598.1"/>
    <property type="molecule type" value="Genomic_DNA"/>
</dbReference>
<keyword evidence="3" id="KW-1185">Reference proteome</keyword>